<dbReference type="EMBL" id="MU150270">
    <property type="protein sequence ID" value="KAF9462605.1"/>
    <property type="molecule type" value="Genomic_DNA"/>
</dbReference>
<sequence>MAPPLPPVIIYQYDTSPFSHKIDNVLVLKNITHYKVDVSPTLPRPEITDLLGIAYRRIPILAIGNDIYCDTSLIASALERRFPVSAGYGTIFPRPKHGGSPDTGMVKAFARYYADAVLFPAAPSLIPWEKLPPSFVEDRSMFFGATINVDTIIASRGKSLTVLSSHLSLVEEQLDDGREWLFDTELPSFADISIHFIFNWLKGFKAARALYDAAALPHTLKWLDRMSAFINKKRLAQVASQKLSGAQAATLIVSSEPESYDVVGFDNAEAERIGLKLGAIAQVFPDDTGRNYPTFGKLVGLNMDEAVFEVQGPQGLLRCHFPRLGFTILPGRLPRL</sequence>
<feature type="domain" description="GST N-terminal" evidence="1">
    <location>
        <begin position="6"/>
        <end position="86"/>
    </location>
</feature>
<dbReference type="SUPFAM" id="SSF47616">
    <property type="entry name" value="GST C-terminal domain-like"/>
    <property type="match status" value="1"/>
</dbReference>
<organism evidence="3 4">
    <name type="scientific">Collybia nuda</name>
    <dbReference type="NCBI Taxonomy" id="64659"/>
    <lineage>
        <taxon>Eukaryota</taxon>
        <taxon>Fungi</taxon>
        <taxon>Dikarya</taxon>
        <taxon>Basidiomycota</taxon>
        <taxon>Agaricomycotina</taxon>
        <taxon>Agaricomycetes</taxon>
        <taxon>Agaricomycetidae</taxon>
        <taxon>Agaricales</taxon>
        <taxon>Tricholomatineae</taxon>
        <taxon>Clitocybaceae</taxon>
        <taxon>Collybia</taxon>
    </lineage>
</organism>
<evidence type="ECO:0000313" key="3">
    <source>
        <dbReference type="EMBL" id="KAF9462605.1"/>
    </source>
</evidence>
<dbReference type="PROSITE" id="PS50405">
    <property type="entry name" value="GST_CTER"/>
    <property type="match status" value="1"/>
</dbReference>
<dbReference type="InterPro" id="IPR036249">
    <property type="entry name" value="Thioredoxin-like_sf"/>
</dbReference>
<proteinExistence type="predicted"/>
<evidence type="ECO:0000313" key="4">
    <source>
        <dbReference type="Proteomes" id="UP000807353"/>
    </source>
</evidence>
<name>A0A9P5Y7J1_9AGAR</name>
<evidence type="ECO:0008006" key="5">
    <source>
        <dbReference type="Google" id="ProtNLM"/>
    </source>
</evidence>
<dbReference type="AlphaFoldDB" id="A0A9P5Y7J1"/>
<reference evidence="3" key="1">
    <citation type="submission" date="2020-11" db="EMBL/GenBank/DDBJ databases">
        <authorList>
            <consortium name="DOE Joint Genome Institute"/>
            <person name="Ahrendt S."/>
            <person name="Riley R."/>
            <person name="Andreopoulos W."/>
            <person name="Labutti K."/>
            <person name="Pangilinan J."/>
            <person name="Ruiz-Duenas F.J."/>
            <person name="Barrasa J.M."/>
            <person name="Sanchez-Garcia M."/>
            <person name="Camarero S."/>
            <person name="Miyauchi S."/>
            <person name="Serrano A."/>
            <person name="Linde D."/>
            <person name="Babiker R."/>
            <person name="Drula E."/>
            <person name="Ayuso-Fernandez I."/>
            <person name="Pacheco R."/>
            <person name="Padilla G."/>
            <person name="Ferreira P."/>
            <person name="Barriuso J."/>
            <person name="Kellner H."/>
            <person name="Castanera R."/>
            <person name="Alfaro M."/>
            <person name="Ramirez L."/>
            <person name="Pisabarro A.G."/>
            <person name="Kuo A."/>
            <person name="Tritt A."/>
            <person name="Lipzen A."/>
            <person name="He G."/>
            <person name="Yan M."/>
            <person name="Ng V."/>
            <person name="Cullen D."/>
            <person name="Martin F."/>
            <person name="Rosso M.-N."/>
            <person name="Henrissat B."/>
            <person name="Hibbett D."/>
            <person name="Martinez A.T."/>
            <person name="Grigoriev I.V."/>
        </authorList>
    </citation>
    <scope>NUCLEOTIDE SEQUENCE</scope>
    <source>
        <strain evidence="3">CBS 247.69</strain>
    </source>
</reference>
<dbReference type="Gene3D" id="3.40.30.110">
    <property type="match status" value="1"/>
</dbReference>
<dbReference type="Pfam" id="PF25907">
    <property type="entry name" value="DUF7962"/>
    <property type="match status" value="1"/>
</dbReference>
<dbReference type="InterPro" id="IPR004045">
    <property type="entry name" value="Glutathione_S-Trfase_N"/>
</dbReference>
<protein>
    <recommendedName>
        <fullName evidence="5">GST N-terminal domain-containing protein</fullName>
    </recommendedName>
</protein>
<evidence type="ECO:0000259" key="1">
    <source>
        <dbReference type="PROSITE" id="PS50404"/>
    </source>
</evidence>
<dbReference type="Pfam" id="PF13417">
    <property type="entry name" value="GST_N_3"/>
    <property type="match status" value="1"/>
</dbReference>
<dbReference type="Gene3D" id="1.20.1050.10">
    <property type="match status" value="1"/>
</dbReference>
<gene>
    <name evidence="3" type="ORF">BDZ94DRAFT_1260819</name>
</gene>
<dbReference type="InterPro" id="IPR010987">
    <property type="entry name" value="Glutathione-S-Trfase_C-like"/>
</dbReference>
<dbReference type="InterPro" id="IPR036282">
    <property type="entry name" value="Glutathione-S-Trfase_C_sf"/>
</dbReference>
<evidence type="ECO:0000259" key="2">
    <source>
        <dbReference type="PROSITE" id="PS50405"/>
    </source>
</evidence>
<dbReference type="PROSITE" id="PS50404">
    <property type="entry name" value="GST_NTER"/>
    <property type="match status" value="1"/>
</dbReference>
<dbReference type="SUPFAM" id="SSF52833">
    <property type="entry name" value="Thioredoxin-like"/>
    <property type="match status" value="1"/>
</dbReference>
<dbReference type="OrthoDB" id="202840at2759"/>
<keyword evidence="4" id="KW-1185">Reference proteome</keyword>
<dbReference type="InterPro" id="IPR058268">
    <property type="entry name" value="DUF7962"/>
</dbReference>
<accession>A0A9P5Y7J1</accession>
<dbReference type="Proteomes" id="UP000807353">
    <property type="component" value="Unassembled WGS sequence"/>
</dbReference>
<comment type="caution">
    <text evidence="3">The sequence shown here is derived from an EMBL/GenBank/DDBJ whole genome shotgun (WGS) entry which is preliminary data.</text>
</comment>
<feature type="domain" description="GST C-terminal" evidence="2">
    <location>
        <begin position="103"/>
        <end position="252"/>
    </location>
</feature>